<feature type="transmembrane region" description="Helical" evidence="12">
    <location>
        <begin position="249"/>
        <end position="270"/>
    </location>
</feature>
<dbReference type="Proteomes" id="UP001159405">
    <property type="component" value="Unassembled WGS sequence"/>
</dbReference>
<evidence type="ECO:0000256" key="6">
    <source>
        <dbReference type="ARBA" id="ARBA00022989"/>
    </source>
</evidence>
<feature type="transmembrane region" description="Helical" evidence="12">
    <location>
        <begin position="884"/>
        <end position="900"/>
    </location>
</feature>
<reference evidence="14 15" key="1">
    <citation type="submission" date="2022-05" db="EMBL/GenBank/DDBJ databases">
        <authorList>
            <consortium name="Genoscope - CEA"/>
            <person name="William W."/>
        </authorList>
    </citation>
    <scope>NUCLEOTIDE SEQUENCE [LARGE SCALE GENOMIC DNA]</scope>
</reference>
<feature type="transmembrane region" description="Helical" evidence="12">
    <location>
        <begin position="1546"/>
        <end position="1566"/>
    </location>
</feature>
<protein>
    <recommendedName>
        <fullName evidence="13">C2H2-type domain-containing protein</fullName>
    </recommendedName>
</protein>
<feature type="transmembrane region" description="Helical" evidence="12">
    <location>
        <begin position="475"/>
        <end position="496"/>
    </location>
</feature>
<dbReference type="PANTHER" id="PTHR47049">
    <property type="entry name" value="PIEZO-TYPE MECHANOSENSITIVE ION CHANNEL HOMOLOG"/>
    <property type="match status" value="1"/>
</dbReference>
<dbReference type="InterPro" id="IPR056769">
    <property type="entry name" value="Piezo_TM1-24"/>
</dbReference>
<comment type="similarity">
    <text evidence="2">Belongs to the PIEZO (TC 1.A.75) family.</text>
</comment>
<keyword evidence="5 12" id="KW-0812">Transmembrane</keyword>
<name>A0ABN8QNH8_9CNID</name>
<evidence type="ECO:0000256" key="5">
    <source>
        <dbReference type="ARBA" id="ARBA00022692"/>
    </source>
</evidence>
<dbReference type="InterPro" id="IPR031805">
    <property type="entry name" value="Piezo_TM25-28"/>
</dbReference>
<feature type="transmembrane region" description="Helical" evidence="12">
    <location>
        <begin position="1599"/>
        <end position="1618"/>
    </location>
</feature>
<feature type="domain" description="C2H2-type" evidence="13">
    <location>
        <begin position="132"/>
        <end position="152"/>
    </location>
</feature>
<dbReference type="InterPro" id="IPR013087">
    <property type="entry name" value="Znf_C2H2_type"/>
</dbReference>
<feature type="transmembrane region" description="Helical" evidence="12">
    <location>
        <begin position="161"/>
        <end position="181"/>
    </location>
</feature>
<evidence type="ECO:0000256" key="2">
    <source>
        <dbReference type="ARBA" id="ARBA00007821"/>
    </source>
</evidence>
<comment type="caution">
    <text evidence="14">The sequence shown here is derived from an EMBL/GenBank/DDBJ whole genome shotgun (WGS) entry which is preliminary data.</text>
</comment>
<evidence type="ECO:0000256" key="7">
    <source>
        <dbReference type="ARBA" id="ARBA00023065"/>
    </source>
</evidence>
<comment type="subcellular location">
    <subcellularLocation>
        <location evidence="1">Cell membrane</location>
        <topology evidence="1">Multi-pass membrane protein</topology>
    </subcellularLocation>
</comment>
<keyword evidence="6 12" id="KW-1133">Transmembrane helix</keyword>
<accession>A0ABN8QNH8</accession>
<evidence type="ECO:0000256" key="8">
    <source>
        <dbReference type="ARBA" id="ARBA00023136"/>
    </source>
</evidence>
<sequence length="2334" mass="267743">MSSPLVCTLLFRWILPLVLLGACCFRFNGFSFIYLCCLLAIPLLPNPSRAVASTSHFQKALLGLSVFALMAQIIFQIVLGALPPYGHFFPNCSTYERLTRQIGLSRFDGVPALDIFRIIAPDVVVIAVSITCVICCRGLISSSPLHQHTPQHIRASPDSSTWDNIMPYFIAVMLLVGGIMLPSLASAIYFIMFLILGTMWACHKAIRLRRKKAFAYIRFALMVYSGIHVITFYLYQFQFFQSSLPPDSLLARLFGLVGIIYTDCSAPLVLHVRPYLDWPQCASPGVLLALYWLLATETRFYFIDENIPTYGGHQTHWWDPRTWPPSYTSERQSLMAGPGQTNYNTLERLPENVVAEEPVQPIREPDEYPGVQGTLGSIMMFLMRQSYIAALIIMMAWSITYHSWLTFVLLLWACLIWITPFARWFCMVSSPGLVIYAELLLLVQYVYGLQLTDDELPLQDPTGTFDYAELGLKKWQFPCLHLGAQTLFTWVFWVTLRQHIREKKMKRRERENEGSLPLRNLAHPFLKALRKMCKYPMYAHSVNEEGDALDPKASDDAKALMMWVKSVLAKYWILLCCGAFLLVGLQNEVSVYQIGYMAIFLFILICYQISIATWRLILRPLWWVMVIYSICILLLIYTYQFDNMPVYWHNATGLSDQWLYNLGLRQHTKASLLLELLTPTAFSIVIVIQLHFFHRPFLAMIDLRVRPHSTSYQSSARNAVEPENGPSTSQQHEGATPSETPREHRPSTQKSLLVAALVKIANFYNELTVFLWRVGELHMLKIVNLTLICVVLYQVCAINAVIIILLGISMPSRLLQRALSYCFLIWSSLVILSKMIYQLRFVQADLFQHNCTDQSLPRPSSLNHFINNALWVGFYKTDSISEDIKGYLLIVIVIVLHAVIKHHQKLYRWRRNLKEPEPGILFPGITRPDADEGCVSCIKYLFNTETVFTSLFGSAADFSSFQVCLVMIVINMAVRCDISSVVYAIWLGVFLVLGRQNSSIVWPVYVGFLAVLLPLQYLLVLGWPPALCLAYPWTSALNSNLVHWLYLTDVKLPPDPKMLFSDFFQLLFACCQENVFSVERFQRSAEQGTGRVTINSTRRGSRGKTTTTPDFMWNITWLDFFKVFVFQHMYWVTLAVVYITVQSTISIFNFGFILWCFFFLWHGQALYLQPRTRLFKLWKIFIGYNYFTLLAKVCLQLVSCVYVEYVKRHTGCWALQLLSLFCLRQRGYNKIAAGMVNDGCVAPSDTGLAMDCACFTFLVIQYRVFTSDYFKHVVRDHREQSDMASRGAELVDEHVRAQLEAVRREDKGKMDRIKKSLYKLKKKLAKLHPEGEQYEPQSHYEAIYSGDYKWFESESEEEVESDSATGSPSRGRSPTPSATTGEPAGIEETGDKGKPAEATGAAASSEDEDDFLNVIAPELPDDEGQNDGFVNKIKKWCSWLYYYIAIAVDKVINLLNDISKDYREIADQLKKERKEKRIEKLRRAKFGYTSARLRHEDVSDPDADAKSMTSRITMEDDDAWSASNIDLDEADGSASWRKSNMRISRLTIAFVYALLANTDILCYMLMILNHMVYASVLSMPLPFLVFLWGMLSIPRPTKIFWITVMTYTQVVIVVKYLFKFQFIDINDCNRAEGLDKNSPLCPPRLIGIERDGHTSAYDLLLLLVLFFHRYSLKVHGLWRDKANKDDGDDTDEPPTSPFSPHGQLGHGYGGSIMFERSLSTETSTSTRHSQEVEVDGGDSRHNNQERGLCFSVATFFRRIYDPEIGSGAVDVYAMMFACQFIIFIIIVSSWSAFSSPEPEPQAQFMQIIEQNVVPKTFLYMLLTQFILIIVDRYLYLRKFVIAKLVYNVCLVILFHVFMFFIVPLVTQRAFIENIPAIFMYIFFCMYFALSAYQVRCGYPTRILGNFLTKSYTLTSGILFQGFQAIPFLLELRSVLDWVCTDTTLTLYHWLKMEDIYANIYVLKCYRESEKTWFQARGQKYWTISKWGLGGLLVALLVIVIWFPLLFMSYINSVYTSNLPQDATFTLSIGGYQPLFKVSAQEKSLHPLSDEDIDKIKKAVQKRDDGLSETEIESFFQTYKGRNTVLQVKIVGNSSSIWTISPPSRDLLTKSLSDNNVTMRFSYEFTREPKTALAQETISGDTQVLLDNATKSQLADMLEGNSTSDEPVVIKDLFPSFVRVPASGSVTQVLSKDYSNYVTCRLRMRSKASFDWWELTQKEPDPLFGTKDNVLEMITFNDLVPPLHFSFFTSTGIIGLYVGFVWLVGKFVRLFFTSISYRIMFDEMPNVDKVLKLCLDIFMVRESKELELEEDLFAKLMFLYRSPQTLIKWTKYKRQ</sequence>
<feature type="transmembrane region" description="Helical" evidence="12">
    <location>
        <begin position="785"/>
        <end position="806"/>
    </location>
</feature>
<feature type="transmembrane region" description="Helical" evidence="12">
    <location>
        <begin position="2242"/>
        <end position="2263"/>
    </location>
</feature>
<feature type="transmembrane region" description="Helical" evidence="12">
    <location>
        <begin position="30"/>
        <end position="48"/>
    </location>
</feature>
<feature type="transmembrane region" description="Helical" evidence="12">
    <location>
        <begin position="1000"/>
        <end position="1020"/>
    </location>
</feature>
<evidence type="ECO:0000256" key="4">
    <source>
        <dbReference type="ARBA" id="ARBA00022475"/>
    </source>
</evidence>
<feature type="transmembrane region" description="Helical" evidence="12">
    <location>
        <begin position="115"/>
        <end position="140"/>
    </location>
</feature>
<keyword evidence="9" id="KW-0407">Ion channel</keyword>
<dbReference type="InterPro" id="IPR056770">
    <property type="entry name" value="Piezo_THU9_anchor"/>
</dbReference>
<evidence type="ECO:0000256" key="3">
    <source>
        <dbReference type="ARBA" id="ARBA00022448"/>
    </source>
</evidence>
<dbReference type="EMBL" id="CALNXK010000142">
    <property type="protein sequence ID" value="CAH3167840.1"/>
    <property type="molecule type" value="Genomic_DNA"/>
</dbReference>
<feature type="transmembrane region" description="Helical" evidence="12">
    <location>
        <begin position="621"/>
        <end position="639"/>
    </location>
</feature>
<dbReference type="Pfam" id="PF24871">
    <property type="entry name" value="Piezo_TM1-24"/>
    <property type="match status" value="2"/>
</dbReference>
<feature type="region of interest" description="Disordered" evidence="11">
    <location>
        <begin position="1685"/>
        <end position="1704"/>
    </location>
</feature>
<evidence type="ECO:0000313" key="15">
    <source>
        <dbReference type="Proteomes" id="UP001159405"/>
    </source>
</evidence>
<feature type="transmembrane region" description="Helical" evidence="12">
    <location>
        <begin position="1817"/>
        <end position="1835"/>
    </location>
</feature>
<dbReference type="Pfam" id="PF23188">
    <property type="entry name" value="THU_Piezo1"/>
    <property type="match status" value="1"/>
</dbReference>
<feature type="transmembrane region" description="Helical" evidence="12">
    <location>
        <begin position="1844"/>
        <end position="1865"/>
    </location>
</feature>
<feature type="transmembrane region" description="Helical" evidence="12">
    <location>
        <begin position="1771"/>
        <end position="1793"/>
    </location>
</feature>
<evidence type="ECO:0000256" key="10">
    <source>
        <dbReference type="SAM" id="Coils"/>
    </source>
</evidence>
<keyword evidence="8 12" id="KW-0472">Membrane</keyword>
<feature type="transmembrane region" description="Helical" evidence="12">
    <location>
        <begin position="567"/>
        <end position="585"/>
    </location>
</feature>
<feature type="transmembrane region" description="Helical" evidence="12">
    <location>
        <begin position="433"/>
        <end position="451"/>
    </location>
</feature>
<evidence type="ECO:0000256" key="11">
    <source>
        <dbReference type="SAM" id="MobiDB-lite"/>
    </source>
</evidence>
<feature type="transmembrane region" description="Helical" evidence="12">
    <location>
        <begin position="672"/>
        <end position="693"/>
    </location>
</feature>
<feature type="compositionally biased region" description="Low complexity" evidence="11">
    <location>
        <begin position="1362"/>
        <end position="1380"/>
    </location>
</feature>
<feature type="region of interest" description="Disordered" evidence="11">
    <location>
        <begin position="715"/>
        <end position="746"/>
    </location>
</feature>
<evidence type="ECO:0000256" key="9">
    <source>
        <dbReference type="ARBA" id="ARBA00023303"/>
    </source>
</evidence>
<feature type="region of interest" description="Disordered" evidence="11">
    <location>
        <begin position="1719"/>
        <end position="1740"/>
    </location>
</feature>
<dbReference type="InterPro" id="IPR031334">
    <property type="entry name" value="Piezo_cap_dom"/>
</dbReference>
<feature type="transmembrane region" description="Helical" evidence="12">
    <location>
        <begin position="591"/>
        <end position="609"/>
    </location>
</feature>
<feature type="transmembrane region" description="Helical" evidence="12">
    <location>
        <begin position="215"/>
        <end position="237"/>
    </location>
</feature>
<feature type="coiled-coil region" evidence="10">
    <location>
        <begin position="1452"/>
        <end position="1479"/>
    </location>
</feature>
<dbReference type="InterPro" id="IPR056768">
    <property type="entry name" value="THU_Piezo"/>
</dbReference>
<feature type="transmembrane region" description="Helical" evidence="12">
    <location>
        <begin position="1986"/>
        <end position="2010"/>
    </location>
</feature>
<feature type="transmembrane region" description="Helical" evidence="12">
    <location>
        <begin position="1120"/>
        <end position="1141"/>
    </location>
</feature>
<feature type="transmembrane region" description="Helical" evidence="12">
    <location>
        <begin position="60"/>
        <end position="82"/>
    </location>
</feature>
<keyword evidence="15" id="KW-1185">Reference proteome</keyword>
<gene>
    <name evidence="14" type="ORF">PLOB_00008880</name>
</gene>
<dbReference type="InterPro" id="IPR027272">
    <property type="entry name" value="Piezo"/>
</dbReference>
<feature type="transmembrane region" description="Helical" evidence="12">
    <location>
        <begin position="752"/>
        <end position="773"/>
    </location>
</feature>
<dbReference type="Pfam" id="PF12166">
    <property type="entry name" value="Piezo_cap"/>
    <property type="match status" value="1"/>
</dbReference>
<evidence type="ECO:0000256" key="12">
    <source>
        <dbReference type="SAM" id="Phobius"/>
    </source>
</evidence>
<feature type="transmembrane region" description="Helical" evidence="12">
    <location>
        <begin position="1147"/>
        <end position="1168"/>
    </location>
</feature>
<feature type="compositionally biased region" description="Polar residues" evidence="11">
    <location>
        <begin position="725"/>
        <end position="739"/>
    </location>
</feature>
<feature type="transmembrane region" description="Helical" evidence="12">
    <location>
        <begin position="976"/>
        <end position="994"/>
    </location>
</feature>
<evidence type="ECO:0000259" key="13">
    <source>
        <dbReference type="PROSITE" id="PS00028"/>
    </source>
</evidence>
<organism evidence="14 15">
    <name type="scientific">Porites lobata</name>
    <dbReference type="NCBI Taxonomy" id="104759"/>
    <lineage>
        <taxon>Eukaryota</taxon>
        <taxon>Metazoa</taxon>
        <taxon>Cnidaria</taxon>
        <taxon>Anthozoa</taxon>
        <taxon>Hexacorallia</taxon>
        <taxon>Scleractinia</taxon>
        <taxon>Fungiina</taxon>
        <taxon>Poritidae</taxon>
        <taxon>Porites</taxon>
    </lineage>
</organism>
<feature type="region of interest" description="Disordered" evidence="11">
    <location>
        <begin position="1355"/>
        <end position="1409"/>
    </location>
</feature>
<evidence type="ECO:0000256" key="1">
    <source>
        <dbReference type="ARBA" id="ARBA00004651"/>
    </source>
</evidence>
<keyword evidence="3" id="KW-0813">Transport</keyword>
<keyword evidence="7" id="KW-0406">Ion transport</keyword>
<feature type="transmembrane region" description="Helical" evidence="12">
    <location>
        <begin position="1877"/>
        <end position="1894"/>
    </location>
</feature>
<dbReference type="Pfam" id="PF15917">
    <property type="entry name" value="Piezo_TM25-28"/>
    <property type="match status" value="1"/>
</dbReference>
<evidence type="ECO:0000313" key="14">
    <source>
        <dbReference type="EMBL" id="CAH3167840.1"/>
    </source>
</evidence>
<dbReference type="Pfam" id="PF24874">
    <property type="entry name" value="Piezo_THU9_anchor"/>
    <property type="match status" value="1"/>
</dbReference>
<dbReference type="PANTHER" id="PTHR47049:SF2">
    <property type="entry name" value="PIEZO-TYPE MECHANOSENSITIVE ION CHANNEL HOMOLOG"/>
    <property type="match status" value="1"/>
</dbReference>
<feature type="transmembrane region" description="Helical" evidence="12">
    <location>
        <begin position="818"/>
        <end position="837"/>
    </location>
</feature>
<dbReference type="PROSITE" id="PS00028">
    <property type="entry name" value="ZINC_FINGER_C2H2_1"/>
    <property type="match status" value="1"/>
</dbReference>
<proteinExistence type="inferred from homology"/>
<keyword evidence="4" id="KW-1003">Cell membrane</keyword>
<keyword evidence="10" id="KW-0175">Coiled coil</keyword>